<reference evidence="2 3" key="1">
    <citation type="submission" date="2017-06" db="EMBL/GenBank/DDBJ databases">
        <title>Draft genome sequence of a variant of Elsinoe murrayae.</title>
        <authorList>
            <person name="Cheng Q."/>
        </authorList>
    </citation>
    <scope>NUCLEOTIDE SEQUENCE [LARGE SCALE GENOMIC DNA]</scope>
    <source>
        <strain evidence="2 3">CQ-2017a</strain>
    </source>
</reference>
<keyword evidence="3" id="KW-1185">Reference proteome</keyword>
<dbReference type="Gene3D" id="3.90.1410.10">
    <property type="entry name" value="set domain protein methyltransferase, domain 1"/>
    <property type="match status" value="1"/>
</dbReference>
<dbReference type="Pfam" id="PF00856">
    <property type="entry name" value="SET"/>
    <property type="match status" value="1"/>
</dbReference>
<evidence type="ECO:0000313" key="2">
    <source>
        <dbReference type="EMBL" id="PNS19608.1"/>
    </source>
</evidence>
<comment type="caution">
    <text evidence="2">The sequence shown here is derived from an EMBL/GenBank/DDBJ whole genome shotgun (WGS) entry which is preliminary data.</text>
</comment>
<dbReference type="InterPro" id="IPR050600">
    <property type="entry name" value="SETD3_SETD6_MTase"/>
</dbReference>
<dbReference type="AlphaFoldDB" id="A0A2K1QX27"/>
<protein>
    <recommendedName>
        <fullName evidence="1">SET domain-containing protein</fullName>
    </recommendedName>
</protein>
<dbReference type="InterPro" id="IPR001214">
    <property type="entry name" value="SET_dom"/>
</dbReference>
<dbReference type="FunCoup" id="A0A2K1QX27">
    <property type="interactions" value="66"/>
</dbReference>
<dbReference type="PANTHER" id="PTHR13271:SF137">
    <property type="entry name" value="SET DOMAIN-CONTAINING PROTEIN"/>
    <property type="match status" value="1"/>
</dbReference>
<dbReference type="PANTHER" id="PTHR13271">
    <property type="entry name" value="UNCHARACTERIZED PUTATIVE METHYLTRANSFERASE"/>
    <property type="match status" value="1"/>
</dbReference>
<dbReference type="Proteomes" id="UP000243797">
    <property type="component" value="Unassembled WGS sequence"/>
</dbReference>
<organism evidence="2 3">
    <name type="scientific">Sphaceloma murrayae</name>
    <dbReference type="NCBI Taxonomy" id="2082308"/>
    <lineage>
        <taxon>Eukaryota</taxon>
        <taxon>Fungi</taxon>
        <taxon>Dikarya</taxon>
        <taxon>Ascomycota</taxon>
        <taxon>Pezizomycotina</taxon>
        <taxon>Dothideomycetes</taxon>
        <taxon>Dothideomycetidae</taxon>
        <taxon>Myriangiales</taxon>
        <taxon>Elsinoaceae</taxon>
        <taxon>Sphaceloma</taxon>
    </lineage>
</organism>
<dbReference type="OrthoDB" id="341421at2759"/>
<name>A0A2K1QX27_9PEZI</name>
<dbReference type="GO" id="GO:0016279">
    <property type="term" value="F:protein-lysine N-methyltransferase activity"/>
    <property type="evidence" value="ECO:0007669"/>
    <property type="project" value="TreeGrafter"/>
</dbReference>
<proteinExistence type="predicted"/>
<gene>
    <name evidence="2" type="ORF">CAC42_7452</name>
</gene>
<dbReference type="SUPFAM" id="SSF82199">
    <property type="entry name" value="SET domain"/>
    <property type="match status" value="1"/>
</dbReference>
<dbReference type="PROSITE" id="PS50280">
    <property type="entry name" value="SET"/>
    <property type="match status" value="1"/>
</dbReference>
<evidence type="ECO:0000259" key="1">
    <source>
        <dbReference type="PROSITE" id="PS50280"/>
    </source>
</evidence>
<dbReference type="EMBL" id="NKHZ01000031">
    <property type="protein sequence ID" value="PNS19608.1"/>
    <property type="molecule type" value="Genomic_DNA"/>
</dbReference>
<feature type="domain" description="SET" evidence="1">
    <location>
        <begin position="37"/>
        <end position="249"/>
    </location>
</feature>
<sequence length="384" mass="43531">MPVRAVKRPRVDAAAPIDRQHVRFAEWARDEHGIYINGVTPAQLPNRGVGLVADKKLRSGDTLIRVGPESMIRPDLKHYGPDAQVSPQAKLVLELLRLHSDGDDTYKRCAATWPDRQVFQDCLFWYGCRQHQDREFWDGKLQPSLFAMYTRLRDDFDVDDLAIKASSSDYEKKPTEDDIMYYWTIANTRSFAWKSAGQKEGVMVMCPFLDFMNHCPAGEGCTVKVGDDGFTLVADRDYNINEEILGTYGAHSNDKLLVHYGFTVPNSADDSISLDSAIMPNLTISQKHDLEAVGFLGNYSLTPSTNEICFRTQVALRARRQTSNEWEFFMNCGDDIGVDVEDSICRDLHRFISVDRKDRPGPLALCQSQKRVLKELNAVRSKLP</sequence>
<dbReference type="STRING" id="2082308.A0A2K1QX27"/>
<dbReference type="InterPro" id="IPR046341">
    <property type="entry name" value="SET_dom_sf"/>
</dbReference>
<dbReference type="InParanoid" id="A0A2K1QX27"/>
<accession>A0A2K1QX27</accession>
<evidence type="ECO:0000313" key="3">
    <source>
        <dbReference type="Proteomes" id="UP000243797"/>
    </source>
</evidence>